<gene>
    <name evidence="1" type="ORF">EDD52_102104</name>
</gene>
<keyword evidence="1" id="KW-0282">Flagellum</keyword>
<evidence type="ECO:0000313" key="1">
    <source>
        <dbReference type="EMBL" id="TCS66288.1"/>
    </source>
</evidence>
<dbReference type="OrthoDB" id="7870971at2"/>
<dbReference type="Proteomes" id="UP000295696">
    <property type="component" value="Unassembled WGS sequence"/>
</dbReference>
<name>A0A4R3JLH5_9RHOB</name>
<dbReference type="RefSeq" id="WP_132242241.1">
    <property type="nucleotide sequence ID" value="NZ_SLZU01000002.1"/>
</dbReference>
<proteinExistence type="predicted"/>
<organism evidence="1 2">
    <name type="scientific">Primorskyibacter sedentarius</name>
    <dbReference type="NCBI Taxonomy" id="745311"/>
    <lineage>
        <taxon>Bacteria</taxon>
        <taxon>Pseudomonadati</taxon>
        <taxon>Pseudomonadota</taxon>
        <taxon>Alphaproteobacteria</taxon>
        <taxon>Rhodobacterales</taxon>
        <taxon>Roseobacteraceae</taxon>
        <taxon>Primorskyibacter</taxon>
    </lineage>
</organism>
<protein>
    <submittedName>
        <fullName evidence="1">Flagellar assembly protein FliH</fullName>
    </submittedName>
</protein>
<keyword evidence="1" id="KW-0966">Cell projection</keyword>
<evidence type="ECO:0000313" key="2">
    <source>
        <dbReference type="Proteomes" id="UP000295696"/>
    </source>
</evidence>
<dbReference type="EMBL" id="SLZU01000002">
    <property type="protein sequence ID" value="TCS66288.1"/>
    <property type="molecule type" value="Genomic_DNA"/>
</dbReference>
<comment type="caution">
    <text evidence="1">The sequence shown here is derived from an EMBL/GenBank/DDBJ whole genome shotgun (WGS) entry which is preliminary data.</text>
</comment>
<keyword evidence="2" id="KW-1185">Reference proteome</keyword>
<dbReference type="AlphaFoldDB" id="A0A4R3JLH5"/>
<keyword evidence="1" id="KW-0969">Cilium</keyword>
<accession>A0A4R3JLH5</accession>
<sequence>MTDLADLLEDFGTALQHATTVFQMTEDEADVLRAEAFEQGYKSGWEDAIKAQSQDQTRISSDLAQNLQDLSFTYHEAYSQVVEGMAPLLNDMVESLLPKVARDALGLHVVELLNDLTRSYSEQPVEIVIATDNSEAVAPLLKGDFKMPVSLTEDPQLAEGQAEIRFGKVERRVDLTAVLHNIQEALRGFMHDNRKEVVNG</sequence>
<reference evidence="1 2" key="1">
    <citation type="submission" date="2019-03" db="EMBL/GenBank/DDBJ databases">
        <title>Genomic Encyclopedia of Type Strains, Phase IV (KMG-IV): sequencing the most valuable type-strain genomes for metagenomic binning, comparative biology and taxonomic classification.</title>
        <authorList>
            <person name="Goeker M."/>
        </authorList>
    </citation>
    <scope>NUCLEOTIDE SEQUENCE [LARGE SCALE GENOMIC DNA]</scope>
    <source>
        <strain evidence="1 2">DSM 104836</strain>
    </source>
</reference>